<evidence type="ECO:0000313" key="3">
    <source>
        <dbReference type="EMBL" id="CAI6049020.1"/>
    </source>
</evidence>
<reference evidence="3" key="1">
    <citation type="submission" date="2023-01" db="EMBL/GenBank/DDBJ databases">
        <authorList>
            <person name="Piombo E."/>
        </authorList>
    </citation>
    <scope>NUCLEOTIDE SEQUENCE</scope>
</reference>
<organism evidence="3 4">
    <name type="scientific">Clonostachys chloroleuca</name>
    <dbReference type="NCBI Taxonomy" id="1926264"/>
    <lineage>
        <taxon>Eukaryota</taxon>
        <taxon>Fungi</taxon>
        <taxon>Dikarya</taxon>
        <taxon>Ascomycota</taxon>
        <taxon>Pezizomycotina</taxon>
        <taxon>Sordariomycetes</taxon>
        <taxon>Hypocreomycetidae</taxon>
        <taxon>Hypocreales</taxon>
        <taxon>Bionectriaceae</taxon>
        <taxon>Clonostachys</taxon>
    </lineage>
</organism>
<feature type="region of interest" description="Disordered" evidence="1">
    <location>
        <begin position="328"/>
        <end position="385"/>
    </location>
</feature>
<keyword evidence="4" id="KW-1185">Reference proteome</keyword>
<evidence type="ECO:0000256" key="1">
    <source>
        <dbReference type="SAM" id="MobiDB-lite"/>
    </source>
</evidence>
<dbReference type="Pfam" id="PF13391">
    <property type="entry name" value="HNH_2"/>
    <property type="match status" value="1"/>
</dbReference>
<comment type="caution">
    <text evidence="3">The sequence shown here is derived from an EMBL/GenBank/DDBJ whole genome shotgun (WGS) entry which is preliminary data.</text>
</comment>
<feature type="region of interest" description="Disordered" evidence="1">
    <location>
        <begin position="168"/>
        <end position="194"/>
    </location>
</feature>
<proteinExistence type="predicted"/>
<feature type="domain" description="HNH nuclease" evidence="2">
    <location>
        <begin position="217"/>
        <end position="241"/>
    </location>
</feature>
<gene>
    <name evidence="3" type="ORF">CCHLO57077_00016561</name>
</gene>
<dbReference type="AlphaFoldDB" id="A0AA35PYD2"/>
<dbReference type="InterPro" id="IPR003615">
    <property type="entry name" value="HNH_nuc"/>
</dbReference>
<name>A0AA35PYD2_9HYPO</name>
<protein>
    <recommendedName>
        <fullName evidence="2">HNH nuclease domain-containing protein</fullName>
    </recommendedName>
</protein>
<sequence>MTPLPQQPVKAGQQGDSGPVLSLKPPRQPFSATVQTGCQATFLHPGCDDGHNILLILPALDSNGIHHETARIACAILADSRWNGFLSYEKDGPRLEQGPDSILPCRRYYFRIEGGMSGSSYEFSHSSDALIIIHHNRRPVSNYSLIQPLSLPARTPRIMVTASRPDQNEQAGHYMPGNGIPTAQRDGAHHSSSPKRLVATKQHVHLCYESRPEFRYQRADNTILLRRDLHKMWDDHRFAIVPKAGKWVVHILMSSSTVELEETYHNLELQPLFAVSRYFFFCRFALAIISKRPFLRQQTARRLVILAGSGLPHVRTMSADDYQRLLNTTSRGSSRSQSPKKRQRSAQGEIDSSDSPSETEPTPKGHDLPERGRPPVALGREDYHT</sequence>
<accession>A0AA35PYD2</accession>
<feature type="region of interest" description="Disordered" evidence="1">
    <location>
        <begin position="1"/>
        <end position="26"/>
    </location>
</feature>
<feature type="compositionally biased region" description="Basic and acidic residues" evidence="1">
    <location>
        <begin position="361"/>
        <end position="385"/>
    </location>
</feature>
<evidence type="ECO:0000313" key="4">
    <source>
        <dbReference type="Proteomes" id="UP001160390"/>
    </source>
</evidence>
<evidence type="ECO:0000259" key="2">
    <source>
        <dbReference type="Pfam" id="PF13391"/>
    </source>
</evidence>
<dbReference type="Proteomes" id="UP001160390">
    <property type="component" value="Unassembled WGS sequence"/>
</dbReference>
<dbReference type="EMBL" id="CABFNP030000586">
    <property type="protein sequence ID" value="CAI6049020.1"/>
    <property type="molecule type" value="Genomic_DNA"/>
</dbReference>